<gene>
    <name evidence="2" type="ORF">ACG5V6_04580</name>
</gene>
<feature type="domain" description="SnoaL-like" evidence="1">
    <location>
        <begin position="10"/>
        <end position="138"/>
    </location>
</feature>
<organism evidence="2 3">
    <name type="scientific">Streptomyces chitinivorans</name>
    <dbReference type="NCBI Taxonomy" id="1257027"/>
    <lineage>
        <taxon>Bacteria</taxon>
        <taxon>Bacillati</taxon>
        <taxon>Actinomycetota</taxon>
        <taxon>Actinomycetes</taxon>
        <taxon>Kitasatosporales</taxon>
        <taxon>Streptomycetaceae</taxon>
        <taxon>Streptomyces</taxon>
    </lineage>
</organism>
<name>A0ABW7HNP4_9ACTN</name>
<dbReference type="InterPro" id="IPR037401">
    <property type="entry name" value="SnoaL-like"/>
</dbReference>
<dbReference type="Proteomes" id="UP001607069">
    <property type="component" value="Unassembled WGS sequence"/>
</dbReference>
<reference evidence="2 3" key="1">
    <citation type="submission" date="2024-10" db="EMBL/GenBank/DDBJ databases">
        <authorList>
            <person name="Cho J.-C."/>
        </authorList>
    </citation>
    <scope>NUCLEOTIDE SEQUENCE [LARGE SCALE GENOMIC DNA]</scope>
    <source>
        <strain evidence="2 3">KCTC29696</strain>
    </source>
</reference>
<evidence type="ECO:0000259" key="1">
    <source>
        <dbReference type="Pfam" id="PF13577"/>
    </source>
</evidence>
<dbReference type="Pfam" id="PF13577">
    <property type="entry name" value="SnoaL_4"/>
    <property type="match status" value="1"/>
</dbReference>
<keyword evidence="3" id="KW-1185">Reference proteome</keyword>
<dbReference type="RefSeq" id="WP_279950024.1">
    <property type="nucleotide sequence ID" value="NZ_BAABEN010000018.1"/>
</dbReference>
<proteinExistence type="predicted"/>
<protein>
    <submittedName>
        <fullName evidence="2">Nuclear transport factor 2 family protein</fullName>
    </submittedName>
</protein>
<sequence length="157" mass="17281">MGTEGLDPVERLLAERACERTVLDFVHRLDLGEPASVAELFTPDGVWQWPEGGRRVAGREALRTYFGSRPADRLSRRVCTNVLVTVESTDEAAAITYFATYRADGHTGGLVPPGPPVNVGHYEDAFRRTGEGWLIARRALVLTFGGQTPRVDRDGRS</sequence>
<dbReference type="SUPFAM" id="SSF54427">
    <property type="entry name" value="NTF2-like"/>
    <property type="match status" value="1"/>
</dbReference>
<comment type="caution">
    <text evidence="2">The sequence shown here is derived from an EMBL/GenBank/DDBJ whole genome shotgun (WGS) entry which is preliminary data.</text>
</comment>
<accession>A0ABW7HNP4</accession>
<evidence type="ECO:0000313" key="2">
    <source>
        <dbReference type="EMBL" id="MFH0247487.1"/>
    </source>
</evidence>
<dbReference type="Gene3D" id="3.10.450.50">
    <property type="match status" value="1"/>
</dbReference>
<evidence type="ECO:0000313" key="3">
    <source>
        <dbReference type="Proteomes" id="UP001607069"/>
    </source>
</evidence>
<dbReference type="CDD" id="cd00531">
    <property type="entry name" value="NTF2_like"/>
    <property type="match status" value="1"/>
</dbReference>
<dbReference type="EMBL" id="JBIHMK010000010">
    <property type="protein sequence ID" value="MFH0247487.1"/>
    <property type="molecule type" value="Genomic_DNA"/>
</dbReference>
<dbReference type="InterPro" id="IPR032710">
    <property type="entry name" value="NTF2-like_dom_sf"/>
</dbReference>